<accession>M8CFH1</accession>
<proteinExistence type="predicted"/>
<feature type="region of interest" description="Disordered" evidence="1">
    <location>
        <begin position="1"/>
        <end position="71"/>
    </location>
</feature>
<dbReference type="EnsemblPlants" id="EMT32968">
    <property type="protein sequence ID" value="EMT32968"/>
    <property type="gene ID" value="F775_42716"/>
</dbReference>
<protein>
    <submittedName>
        <fullName evidence="2">Uncharacterized protein</fullName>
    </submittedName>
</protein>
<evidence type="ECO:0000256" key="1">
    <source>
        <dbReference type="SAM" id="MobiDB-lite"/>
    </source>
</evidence>
<reference evidence="2" key="1">
    <citation type="submission" date="2015-06" db="UniProtKB">
        <authorList>
            <consortium name="EnsemblPlants"/>
        </authorList>
    </citation>
    <scope>IDENTIFICATION</scope>
</reference>
<organism evidence="2">
    <name type="scientific">Aegilops tauschii</name>
    <name type="common">Tausch's goatgrass</name>
    <name type="synonym">Aegilops squarrosa</name>
    <dbReference type="NCBI Taxonomy" id="37682"/>
    <lineage>
        <taxon>Eukaryota</taxon>
        <taxon>Viridiplantae</taxon>
        <taxon>Streptophyta</taxon>
        <taxon>Embryophyta</taxon>
        <taxon>Tracheophyta</taxon>
        <taxon>Spermatophyta</taxon>
        <taxon>Magnoliopsida</taxon>
        <taxon>Liliopsida</taxon>
        <taxon>Poales</taxon>
        <taxon>Poaceae</taxon>
        <taxon>BOP clade</taxon>
        <taxon>Pooideae</taxon>
        <taxon>Triticodae</taxon>
        <taxon>Triticeae</taxon>
        <taxon>Triticinae</taxon>
        <taxon>Aegilops</taxon>
    </lineage>
</organism>
<sequence length="121" mass="13150">MPRLQEARTPRNWPEQWPEPKKANGKAPRAGQTGGGTKKERESSRELEQSSARRGEVEKARPGALVQAREQAEEAEVQAIISFHLSRSLPCVAGHVLLPLRSTPFSGLHAESSSAANSTLS</sequence>
<dbReference type="AlphaFoldDB" id="M8CFH1"/>
<feature type="compositionally biased region" description="Basic and acidic residues" evidence="1">
    <location>
        <begin position="37"/>
        <end position="61"/>
    </location>
</feature>
<name>M8CFH1_AEGTA</name>
<evidence type="ECO:0000313" key="2">
    <source>
        <dbReference type="EnsemblPlants" id="EMT32968"/>
    </source>
</evidence>